<protein>
    <submittedName>
        <fullName evidence="2">Uncharacterized protein</fullName>
    </submittedName>
</protein>
<name>A0AAP0BCB7_9ASPA</name>
<feature type="compositionally biased region" description="Basic residues" evidence="1">
    <location>
        <begin position="101"/>
        <end position="111"/>
    </location>
</feature>
<evidence type="ECO:0000256" key="1">
    <source>
        <dbReference type="SAM" id="MobiDB-lite"/>
    </source>
</evidence>
<sequence>MESTSGSGSERISESKQLGTINSCILTFRFLPYRHRTSKTNLEKTRQAAPSSKTTTTAPPRQNATTASTAPTTHNKQPTSPTTHNKQPTAPTRPPPPKQHAATRHPHHHSLTRSSLKSLEALTKVFGIHEKYTSQKKEKEITGGTTKVNKHREITKEISATLHPLAIRGDQVLEGHIRPTSGHPYEIPVRPKSRTIVCNTNHPLGNSLELHCREIP</sequence>
<dbReference type="Proteomes" id="UP001418222">
    <property type="component" value="Unassembled WGS sequence"/>
</dbReference>
<accession>A0AAP0BCB7</accession>
<comment type="caution">
    <text evidence="2">The sequence shown here is derived from an EMBL/GenBank/DDBJ whole genome shotgun (WGS) entry which is preliminary data.</text>
</comment>
<feature type="compositionally biased region" description="Polar residues" evidence="1">
    <location>
        <begin position="62"/>
        <end position="87"/>
    </location>
</feature>
<dbReference type="EMBL" id="JBBWWQ010000011">
    <property type="protein sequence ID" value="KAK8935423.1"/>
    <property type="molecule type" value="Genomic_DNA"/>
</dbReference>
<proteinExistence type="predicted"/>
<evidence type="ECO:0000313" key="3">
    <source>
        <dbReference type="Proteomes" id="UP001418222"/>
    </source>
</evidence>
<dbReference type="AlphaFoldDB" id="A0AAP0BCB7"/>
<keyword evidence="3" id="KW-1185">Reference proteome</keyword>
<organism evidence="2 3">
    <name type="scientific">Platanthera zijinensis</name>
    <dbReference type="NCBI Taxonomy" id="2320716"/>
    <lineage>
        <taxon>Eukaryota</taxon>
        <taxon>Viridiplantae</taxon>
        <taxon>Streptophyta</taxon>
        <taxon>Embryophyta</taxon>
        <taxon>Tracheophyta</taxon>
        <taxon>Spermatophyta</taxon>
        <taxon>Magnoliopsida</taxon>
        <taxon>Liliopsida</taxon>
        <taxon>Asparagales</taxon>
        <taxon>Orchidaceae</taxon>
        <taxon>Orchidoideae</taxon>
        <taxon>Orchideae</taxon>
        <taxon>Orchidinae</taxon>
        <taxon>Platanthera</taxon>
    </lineage>
</organism>
<feature type="region of interest" description="Disordered" evidence="1">
    <location>
        <begin position="37"/>
        <end position="117"/>
    </location>
</feature>
<evidence type="ECO:0000313" key="2">
    <source>
        <dbReference type="EMBL" id="KAK8935423.1"/>
    </source>
</evidence>
<feature type="region of interest" description="Disordered" evidence="1">
    <location>
        <begin position="1"/>
        <end position="21"/>
    </location>
</feature>
<feature type="compositionally biased region" description="Low complexity" evidence="1">
    <location>
        <begin position="48"/>
        <end position="60"/>
    </location>
</feature>
<gene>
    <name evidence="2" type="ORF">KSP39_PZI014161</name>
</gene>
<reference evidence="2 3" key="1">
    <citation type="journal article" date="2022" name="Nat. Plants">
        <title>Genomes of leafy and leafless Platanthera orchids illuminate the evolution of mycoheterotrophy.</title>
        <authorList>
            <person name="Li M.H."/>
            <person name="Liu K.W."/>
            <person name="Li Z."/>
            <person name="Lu H.C."/>
            <person name="Ye Q.L."/>
            <person name="Zhang D."/>
            <person name="Wang J.Y."/>
            <person name="Li Y.F."/>
            <person name="Zhong Z.M."/>
            <person name="Liu X."/>
            <person name="Yu X."/>
            <person name="Liu D.K."/>
            <person name="Tu X.D."/>
            <person name="Liu B."/>
            <person name="Hao Y."/>
            <person name="Liao X.Y."/>
            <person name="Jiang Y.T."/>
            <person name="Sun W.H."/>
            <person name="Chen J."/>
            <person name="Chen Y.Q."/>
            <person name="Ai Y."/>
            <person name="Zhai J.W."/>
            <person name="Wu S.S."/>
            <person name="Zhou Z."/>
            <person name="Hsiao Y.Y."/>
            <person name="Wu W.L."/>
            <person name="Chen Y.Y."/>
            <person name="Lin Y.F."/>
            <person name="Hsu J.L."/>
            <person name="Li C.Y."/>
            <person name="Wang Z.W."/>
            <person name="Zhao X."/>
            <person name="Zhong W.Y."/>
            <person name="Ma X.K."/>
            <person name="Ma L."/>
            <person name="Huang J."/>
            <person name="Chen G.Z."/>
            <person name="Huang M.Z."/>
            <person name="Huang L."/>
            <person name="Peng D.H."/>
            <person name="Luo Y.B."/>
            <person name="Zou S.Q."/>
            <person name="Chen S.P."/>
            <person name="Lan S."/>
            <person name="Tsai W.C."/>
            <person name="Van de Peer Y."/>
            <person name="Liu Z.J."/>
        </authorList>
    </citation>
    <scope>NUCLEOTIDE SEQUENCE [LARGE SCALE GENOMIC DNA]</scope>
    <source>
        <strain evidence="2">Lor287</strain>
    </source>
</reference>